<dbReference type="InterPro" id="IPR058163">
    <property type="entry name" value="LysR-type_TF_proteobact-type"/>
</dbReference>
<comment type="caution">
    <text evidence="6">The sequence shown here is derived from an EMBL/GenBank/DDBJ whole genome shotgun (WGS) entry which is preliminary data.</text>
</comment>
<dbReference type="InterPro" id="IPR036388">
    <property type="entry name" value="WH-like_DNA-bd_sf"/>
</dbReference>
<dbReference type="InterPro" id="IPR000847">
    <property type="entry name" value="LysR_HTH_N"/>
</dbReference>
<evidence type="ECO:0000259" key="5">
    <source>
        <dbReference type="PROSITE" id="PS50931"/>
    </source>
</evidence>
<keyword evidence="4" id="KW-0804">Transcription</keyword>
<evidence type="ECO:0000256" key="2">
    <source>
        <dbReference type="ARBA" id="ARBA00023015"/>
    </source>
</evidence>
<dbReference type="Pfam" id="PF03466">
    <property type="entry name" value="LysR_substrate"/>
    <property type="match status" value="1"/>
</dbReference>
<dbReference type="SUPFAM" id="SSF53850">
    <property type="entry name" value="Periplasmic binding protein-like II"/>
    <property type="match status" value="1"/>
</dbReference>
<dbReference type="InterPro" id="IPR036390">
    <property type="entry name" value="WH_DNA-bd_sf"/>
</dbReference>
<sequence>MLDKIEQKWLQSFHAVFELNSFKNAAEQLELPTSNISRHITLLEQALNVRLFERTTRRVNATEAGKQLYSSTHSIFTNLNDALEDIAKHTHTMSGRLRLIMPDIAPLSSALVSFSCRYPDINIGCETSLNPQEDLLDGFDLIISFNRGKLTDCGWVAKEIHRLESVVVGSPALISKVGKPYLLTELIQMPCISSLTALNASPWVFQTGKHQFIKQSVNASFKVNSGQTARTAAIAGLGFAILPKESCRQELEAGTLSIVDMEATPADLVLYAMYSGLKHTPHRVSVFLQHLQEVLSQH</sequence>
<organism evidence="6 7">
    <name type="scientific">Photobacterium jeanii</name>
    <dbReference type="NCBI Taxonomy" id="858640"/>
    <lineage>
        <taxon>Bacteria</taxon>
        <taxon>Pseudomonadati</taxon>
        <taxon>Pseudomonadota</taxon>
        <taxon>Gammaproteobacteria</taxon>
        <taxon>Vibrionales</taxon>
        <taxon>Vibrionaceae</taxon>
        <taxon>Photobacterium</taxon>
    </lineage>
</organism>
<dbReference type="PANTHER" id="PTHR30537:SF5">
    <property type="entry name" value="HTH-TYPE TRANSCRIPTIONAL ACTIVATOR TTDR-RELATED"/>
    <property type="match status" value="1"/>
</dbReference>
<dbReference type="SUPFAM" id="SSF46785">
    <property type="entry name" value="Winged helix' DNA-binding domain"/>
    <property type="match status" value="1"/>
</dbReference>
<keyword evidence="3" id="KW-0238">DNA-binding</keyword>
<evidence type="ECO:0000256" key="3">
    <source>
        <dbReference type="ARBA" id="ARBA00023125"/>
    </source>
</evidence>
<keyword evidence="7" id="KW-1185">Reference proteome</keyword>
<evidence type="ECO:0000256" key="4">
    <source>
        <dbReference type="ARBA" id="ARBA00023163"/>
    </source>
</evidence>
<accession>A0A178K4M6</accession>
<dbReference type="Proteomes" id="UP000078503">
    <property type="component" value="Unassembled WGS sequence"/>
</dbReference>
<dbReference type="OrthoDB" id="6565067at2"/>
<dbReference type="STRING" id="858640.A3K86_18135"/>
<dbReference type="InterPro" id="IPR005119">
    <property type="entry name" value="LysR_subst-bd"/>
</dbReference>
<name>A0A178K4M6_9GAMM</name>
<evidence type="ECO:0000256" key="1">
    <source>
        <dbReference type="ARBA" id="ARBA00009437"/>
    </source>
</evidence>
<gene>
    <name evidence="6" type="ORF">A3K86_18135</name>
</gene>
<dbReference type="FunFam" id="1.10.10.10:FF:000001">
    <property type="entry name" value="LysR family transcriptional regulator"/>
    <property type="match status" value="1"/>
</dbReference>
<dbReference type="Pfam" id="PF00126">
    <property type="entry name" value="HTH_1"/>
    <property type="match status" value="1"/>
</dbReference>
<keyword evidence="2" id="KW-0805">Transcription regulation</keyword>
<dbReference type="PANTHER" id="PTHR30537">
    <property type="entry name" value="HTH-TYPE TRANSCRIPTIONAL REGULATOR"/>
    <property type="match status" value="1"/>
</dbReference>
<reference evidence="6 7" key="1">
    <citation type="submission" date="2016-03" db="EMBL/GenBank/DDBJ databases">
        <title>Photobacterium proteolyticum sp. nov. a protease producing bacterium isolated from ocean sediments of Laizhou Bay.</title>
        <authorList>
            <person name="Li Y."/>
        </authorList>
    </citation>
    <scope>NUCLEOTIDE SEQUENCE [LARGE SCALE GENOMIC DNA]</scope>
    <source>
        <strain evidence="6 7">R-40508</strain>
    </source>
</reference>
<dbReference type="GO" id="GO:0003700">
    <property type="term" value="F:DNA-binding transcription factor activity"/>
    <property type="evidence" value="ECO:0007669"/>
    <property type="project" value="InterPro"/>
</dbReference>
<dbReference type="GO" id="GO:0003677">
    <property type="term" value="F:DNA binding"/>
    <property type="evidence" value="ECO:0007669"/>
    <property type="project" value="UniProtKB-KW"/>
</dbReference>
<comment type="similarity">
    <text evidence="1">Belongs to the LysR transcriptional regulatory family.</text>
</comment>
<protein>
    <submittedName>
        <fullName evidence="6">LysR family transcriptional regulator</fullName>
    </submittedName>
</protein>
<dbReference type="PROSITE" id="PS50931">
    <property type="entry name" value="HTH_LYSR"/>
    <property type="match status" value="1"/>
</dbReference>
<proteinExistence type="inferred from homology"/>
<feature type="domain" description="HTH lysR-type" evidence="5">
    <location>
        <begin position="5"/>
        <end position="62"/>
    </location>
</feature>
<evidence type="ECO:0000313" key="6">
    <source>
        <dbReference type="EMBL" id="OAN11672.1"/>
    </source>
</evidence>
<evidence type="ECO:0000313" key="7">
    <source>
        <dbReference type="Proteomes" id="UP000078503"/>
    </source>
</evidence>
<dbReference type="EMBL" id="LVHF01000033">
    <property type="protein sequence ID" value="OAN11672.1"/>
    <property type="molecule type" value="Genomic_DNA"/>
</dbReference>
<dbReference type="Gene3D" id="1.10.10.10">
    <property type="entry name" value="Winged helix-like DNA-binding domain superfamily/Winged helix DNA-binding domain"/>
    <property type="match status" value="1"/>
</dbReference>
<dbReference type="AlphaFoldDB" id="A0A178K4M6"/>
<dbReference type="Gene3D" id="3.40.190.290">
    <property type="match status" value="1"/>
</dbReference>
<dbReference type="RefSeq" id="WP_068336986.1">
    <property type="nucleotide sequence ID" value="NZ_LVHF01000033.1"/>
</dbReference>